<dbReference type="Proteomes" id="UP000253606">
    <property type="component" value="Chromosome"/>
</dbReference>
<dbReference type="AlphaFoldDB" id="A0A2Z5GAV7"/>
<sequence length="58" mass="6039">MLSETLAVDLAEVASHRFCGLDGVSASCFSTLKGVIVMARTVGLAPTIPRQDGGFADR</sequence>
<name>A0A2Z5GAV7_9BACT</name>
<evidence type="ECO:0000313" key="1">
    <source>
        <dbReference type="EMBL" id="AXC15755.1"/>
    </source>
</evidence>
<proteinExistence type="predicted"/>
<reference evidence="1 2" key="1">
    <citation type="journal article" date="2018" name="Front. Microbiol.">
        <title>Hydrolytic Capabilities as a Key to Environmental Success: Chitinolytic and Cellulolytic Acidobacteria From Acidic Sub-arctic Soils and Boreal Peatlands.</title>
        <authorList>
            <person name="Belova S.E."/>
            <person name="Ravin N.V."/>
            <person name="Pankratov T.A."/>
            <person name="Rakitin A.L."/>
            <person name="Ivanova A.A."/>
            <person name="Beletsky A.V."/>
            <person name="Mardanov A.V."/>
            <person name="Sinninghe Damste J.S."/>
            <person name="Dedysh S.N."/>
        </authorList>
    </citation>
    <scope>NUCLEOTIDE SEQUENCE [LARGE SCALE GENOMIC DNA]</scope>
    <source>
        <strain evidence="1 2">SBC82</strain>
    </source>
</reference>
<dbReference type="KEGG" id="abas:ACPOL_6535"/>
<gene>
    <name evidence="1" type="ORF">ACPOL_6535</name>
</gene>
<protein>
    <submittedName>
        <fullName evidence="1">Uncharacterized protein</fullName>
    </submittedName>
</protein>
<keyword evidence="2" id="KW-1185">Reference proteome</keyword>
<evidence type="ECO:0000313" key="2">
    <source>
        <dbReference type="Proteomes" id="UP000253606"/>
    </source>
</evidence>
<dbReference type="EMBL" id="CP030840">
    <property type="protein sequence ID" value="AXC15755.1"/>
    <property type="molecule type" value="Genomic_DNA"/>
</dbReference>
<organism evidence="1 2">
    <name type="scientific">Acidisarcina polymorpha</name>
    <dbReference type="NCBI Taxonomy" id="2211140"/>
    <lineage>
        <taxon>Bacteria</taxon>
        <taxon>Pseudomonadati</taxon>
        <taxon>Acidobacteriota</taxon>
        <taxon>Terriglobia</taxon>
        <taxon>Terriglobales</taxon>
        <taxon>Acidobacteriaceae</taxon>
        <taxon>Acidisarcina</taxon>
    </lineage>
</organism>
<accession>A0A2Z5GAV7</accession>